<organism evidence="1">
    <name type="scientific">candidate division WOR-3 bacterium</name>
    <dbReference type="NCBI Taxonomy" id="2052148"/>
    <lineage>
        <taxon>Bacteria</taxon>
        <taxon>Bacteria division WOR-3</taxon>
    </lineage>
</organism>
<proteinExistence type="predicted"/>
<protein>
    <submittedName>
        <fullName evidence="1">DUF2934 domain-containing protein</fullName>
    </submittedName>
</protein>
<dbReference type="AlphaFoldDB" id="A0A7C6ECX9"/>
<name>A0A7C6ECX9_UNCW3</name>
<reference evidence="1" key="1">
    <citation type="journal article" date="2020" name="mSystems">
        <title>Genome- and Community-Level Interaction Insights into Carbon Utilization and Element Cycling Functions of Hydrothermarchaeota in Hydrothermal Sediment.</title>
        <authorList>
            <person name="Zhou Z."/>
            <person name="Liu Y."/>
            <person name="Xu W."/>
            <person name="Pan J."/>
            <person name="Luo Z.H."/>
            <person name="Li M."/>
        </authorList>
    </citation>
    <scope>NUCLEOTIDE SEQUENCE [LARGE SCALE GENOMIC DNA]</scope>
    <source>
        <strain evidence="1">SpSt-876</strain>
    </source>
</reference>
<sequence length="63" mass="7467">MPKKKTSKKLKAERKISADEFIARVRMKAYELYEKRGCTHGKDLDDWLEAERIVKKELGIEEQ</sequence>
<gene>
    <name evidence="1" type="ORF">ENW73_04340</name>
</gene>
<dbReference type="Pfam" id="PF11154">
    <property type="entry name" value="DUF2934"/>
    <property type="match status" value="1"/>
</dbReference>
<dbReference type="EMBL" id="DTLI01000114">
    <property type="protein sequence ID" value="HHS52080.1"/>
    <property type="molecule type" value="Genomic_DNA"/>
</dbReference>
<comment type="caution">
    <text evidence="1">The sequence shown here is derived from an EMBL/GenBank/DDBJ whole genome shotgun (WGS) entry which is preliminary data.</text>
</comment>
<dbReference type="InterPro" id="IPR021327">
    <property type="entry name" value="DUF2934"/>
</dbReference>
<evidence type="ECO:0000313" key="1">
    <source>
        <dbReference type="EMBL" id="HHS52080.1"/>
    </source>
</evidence>
<accession>A0A7C6ECX9</accession>